<feature type="chain" id="PRO_5046118036" evidence="7">
    <location>
        <begin position="27"/>
        <end position="166"/>
    </location>
</feature>
<comment type="caution">
    <text evidence="8">The sequence shown here is derived from an EMBL/GenBank/DDBJ whole genome shotgun (WGS) entry which is preliminary data.</text>
</comment>
<dbReference type="CDD" id="cd15904">
    <property type="entry name" value="TSPO_MBR"/>
    <property type="match status" value="1"/>
</dbReference>
<keyword evidence="9" id="KW-1185">Reference proteome</keyword>
<feature type="signal peptide" evidence="7">
    <location>
        <begin position="1"/>
        <end position="26"/>
    </location>
</feature>
<keyword evidence="4 6" id="KW-1133">Transmembrane helix</keyword>
<keyword evidence="7" id="KW-0732">Signal</keyword>
<evidence type="ECO:0000256" key="5">
    <source>
        <dbReference type="ARBA" id="ARBA00023136"/>
    </source>
</evidence>
<comment type="subcellular location">
    <subcellularLocation>
        <location evidence="1">Membrane</location>
        <topology evidence="1">Multi-pass membrane protein</topology>
    </subcellularLocation>
</comment>
<evidence type="ECO:0000256" key="4">
    <source>
        <dbReference type="ARBA" id="ARBA00022989"/>
    </source>
</evidence>
<protein>
    <submittedName>
        <fullName evidence="8">TspO/MBR family protein</fullName>
    </submittedName>
</protein>
<dbReference type="Proteomes" id="UP001267426">
    <property type="component" value="Unassembled WGS sequence"/>
</dbReference>
<reference evidence="8 9" key="1">
    <citation type="submission" date="2023-09" db="EMBL/GenBank/DDBJ databases">
        <authorList>
            <person name="Rey-Velasco X."/>
        </authorList>
    </citation>
    <scope>NUCLEOTIDE SEQUENCE [LARGE SCALE GENOMIC DNA]</scope>
    <source>
        <strain evidence="8 9">F394</strain>
    </source>
</reference>
<evidence type="ECO:0000313" key="8">
    <source>
        <dbReference type="EMBL" id="MDT0632331.1"/>
    </source>
</evidence>
<dbReference type="RefSeq" id="WP_311664121.1">
    <property type="nucleotide sequence ID" value="NZ_JAVRHT010000026.1"/>
</dbReference>
<comment type="similarity">
    <text evidence="2">Belongs to the TspO/BZRP family.</text>
</comment>
<evidence type="ECO:0000313" key="9">
    <source>
        <dbReference type="Proteomes" id="UP001267426"/>
    </source>
</evidence>
<evidence type="ECO:0000256" key="2">
    <source>
        <dbReference type="ARBA" id="ARBA00007524"/>
    </source>
</evidence>
<dbReference type="PANTHER" id="PTHR10057:SF0">
    <property type="entry name" value="TRANSLOCATOR PROTEIN"/>
    <property type="match status" value="1"/>
</dbReference>
<dbReference type="PANTHER" id="PTHR10057">
    <property type="entry name" value="PERIPHERAL-TYPE BENZODIAZEPINE RECEPTOR"/>
    <property type="match status" value="1"/>
</dbReference>
<evidence type="ECO:0000256" key="6">
    <source>
        <dbReference type="SAM" id="Phobius"/>
    </source>
</evidence>
<feature type="transmembrane region" description="Helical" evidence="6">
    <location>
        <begin position="81"/>
        <end position="101"/>
    </location>
</feature>
<dbReference type="InterPro" id="IPR038330">
    <property type="entry name" value="TspO/MBR-related_sf"/>
</dbReference>
<evidence type="ECO:0000256" key="1">
    <source>
        <dbReference type="ARBA" id="ARBA00004141"/>
    </source>
</evidence>
<feature type="transmembrane region" description="Helical" evidence="6">
    <location>
        <begin position="134"/>
        <end position="156"/>
    </location>
</feature>
<sequence>MFSNKRYRWWQAAAVGLLANAPTALGLTGQNSKPFYQDLDQPPGAPPAWAFGPAWTLNNVTTLWSNLRVANAPEGTPGRRAYLALEGVGWGLFAAFTPTFFGLRSPVLGAVDSVAFFGTTLASTALATQIDKKAALALLPRLAWTGFASYLALGVARRNDDPLFDG</sequence>
<keyword evidence="3 6" id="KW-0812">Transmembrane</keyword>
<dbReference type="EMBL" id="JAVRHT010000026">
    <property type="protein sequence ID" value="MDT0632331.1"/>
    <property type="molecule type" value="Genomic_DNA"/>
</dbReference>
<dbReference type="Gene3D" id="1.20.1260.100">
    <property type="entry name" value="TspO/MBR protein"/>
    <property type="match status" value="1"/>
</dbReference>
<dbReference type="InterPro" id="IPR004307">
    <property type="entry name" value="TspO_MBR"/>
</dbReference>
<accession>A0ABU3BT32</accession>
<evidence type="ECO:0000256" key="3">
    <source>
        <dbReference type="ARBA" id="ARBA00022692"/>
    </source>
</evidence>
<organism evidence="8 9">
    <name type="scientific">Rubrivirga litoralis</name>
    <dbReference type="NCBI Taxonomy" id="3075598"/>
    <lineage>
        <taxon>Bacteria</taxon>
        <taxon>Pseudomonadati</taxon>
        <taxon>Rhodothermota</taxon>
        <taxon>Rhodothermia</taxon>
        <taxon>Rhodothermales</taxon>
        <taxon>Rubricoccaceae</taxon>
        <taxon>Rubrivirga</taxon>
    </lineage>
</organism>
<feature type="transmembrane region" description="Helical" evidence="6">
    <location>
        <begin position="107"/>
        <end position="127"/>
    </location>
</feature>
<evidence type="ECO:0000256" key="7">
    <source>
        <dbReference type="SAM" id="SignalP"/>
    </source>
</evidence>
<gene>
    <name evidence="8" type="ORF">RM540_11285</name>
</gene>
<name>A0ABU3BT32_9BACT</name>
<keyword evidence="5 6" id="KW-0472">Membrane</keyword>
<proteinExistence type="inferred from homology"/>
<dbReference type="Pfam" id="PF03073">
    <property type="entry name" value="TspO_MBR"/>
    <property type="match status" value="1"/>
</dbReference>